<evidence type="ECO:0000313" key="4">
    <source>
        <dbReference type="Proteomes" id="UP001218188"/>
    </source>
</evidence>
<dbReference type="InterPro" id="IPR046700">
    <property type="entry name" value="DUF6570"/>
</dbReference>
<accession>A0AAD6WLD8</accession>
<reference evidence="3" key="1">
    <citation type="submission" date="2023-03" db="EMBL/GenBank/DDBJ databases">
        <title>Massive genome expansion in bonnet fungi (Mycena s.s.) driven by repeated elements and novel gene families across ecological guilds.</title>
        <authorList>
            <consortium name="Lawrence Berkeley National Laboratory"/>
            <person name="Harder C.B."/>
            <person name="Miyauchi S."/>
            <person name="Viragh M."/>
            <person name="Kuo A."/>
            <person name="Thoen E."/>
            <person name="Andreopoulos B."/>
            <person name="Lu D."/>
            <person name="Skrede I."/>
            <person name="Drula E."/>
            <person name="Henrissat B."/>
            <person name="Morin E."/>
            <person name="Kohler A."/>
            <person name="Barry K."/>
            <person name="LaButti K."/>
            <person name="Morin E."/>
            <person name="Salamov A."/>
            <person name="Lipzen A."/>
            <person name="Mereny Z."/>
            <person name="Hegedus B."/>
            <person name="Baldrian P."/>
            <person name="Stursova M."/>
            <person name="Weitz H."/>
            <person name="Taylor A."/>
            <person name="Grigoriev I.V."/>
            <person name="Nagy L.G."/>
            <person name="Martin F."/>
            <person name="Kauserud H."/>
        </authorList>
    </citation>
    <scope>NUCLEOTIDE SEQUENCE</scope>
    <source>
        <strain evidence="3">CBHHK200</strain>
    </source>
</reference>
<feature type="compositionally biased region" description="Low complexity" evidence="1">
    <location>
        <begin position="182"/>
        <end position="197"/>
    </location>
</feature>
<evidence type="ECO:0000259" key="2">
    <source>
        <dbReference type="Pfam" id="PF20209"/>
    </source>
</evidence>
<keyword evidence="4" id="KW-1185">Reference proteome</keyword>
<feature type="region of interest" description="Disordered" evidence="1">
    <location>
        <begin position="144"/>
        <end position="197"/>
    </location>
</feature>
<comment type="caution">
    <text evidence="3">The sequence shown here is derived from an EMBL/GenBank/DDBJ whole genome shotgun (WGS) entry which is preliminary data.</text>
</comment>
<protein>
    <recommendedName>
        <fullName evidence="2">DUF6570 domain-containing protein</fullName>
    </recommendedName>
</protein>
<dbReference type="AlphaFoldDB" id="A0AAD6WLD8"/>
<dbReference type="Pfam" id="PF20209">
    <property type="entry name" value="DUF6570"/>
    <property type="match status" value="1"/>
</dbReference>
<organism evidence="3 4">
    <name type="scientific">Mycena alexandri</name>
    <dbReference type="NCBI Taxonomy" id="1745969"/>
    <lineage>
        <taxon>Eukaryota</taxon>
        <taxon>Fungi</taxon>
        <taxon>Dikarya</taxon>
        <taxon>Basidiomycota</taxon>
        <taxon>Agaricomycotina</taxon>
        <taxon>Agaricomycetes</taxon>
        <taxon>Agaricomycetidae</taxon>
        <taxon>Agaricales</taxon>
        <taxon>Marasmiineae</taxon>
        <taxon>Mycenaceae</taxon>
        <taxon>Mycena</taxon>
    </lineage>
</organism>
<sequence length="231" mass="25977">MGKCASHDGYSFSCSAVEFEFSDCAVDTALRRLLKLHDVPFVDSDKTKKLRRRLKSYLTRLRSSKQFEAQFTSSGIARAAHATESARLRAQWLQLIPDHLKKKPLRNFNYKISRDNLATFVCGSCTEEYPAKSRKRADRFINIHAPEQPDDDDNMSVDSDVESRSRALPPDDFDLNASTLDSNRNSPVPSSVPPLSGVNKNYLGPVPPELQNLTVVEEAMIALCRAKCWIV</sequence>
<feature type="domain" description="DUF6570" evidence="2">
    <location>
        <begin position="191"/>
        <end position="231"/>
    </location>
</feature>
<evidence type="ECO:0000256" key="1">
    <source>
        <dbReference type="SAM" id="MobiDB-lite"/>
    </source>
</evidence>
<dbReference type="Proteomes" id="UP001218188">
    <property type="component" value="Unassembled WGS sequence"/>
</dbReference>
<dbReference type="EMBL" id="JARJCM010000341">
    <property type="protein sequence ID" value="KAJ7018413.1"/>
    <property type="molecule type" value="Genomic_DNA"/>
</dbReference>
<evidence type="ECO:0000313" key="3">
    <source>
        <dbReference type="EMBL" id="KAJ7018413.1"/>
    </source>
</evidence>
<gene>
    <name evidence="3" type="ORF">C8F04DRAFT_1199008</name>
</gene>
<name>A0AAD6WLD8_9AGAR</name>
<proteinExistence type="predicted"/>